<dbReference type="Proteomes" id="UP000799753">
    <property type="component" value="Unassembled WGS sequence"/>
</dbReference>
<protein>
    <recommendedName>
        <fullName evidence="3">Condensation domain-containing protein</fullName>
    </recommendedName>
</protein>
<proteinExistence type="predicted"/>
<evidence type="ECO:0000313" key="2">
    <source>
        <dbReference type="Proteomes" id="UP000799753"/>
    </source>
</evidence>
<evidence type="ECO:0008006" key="3">
    <source>
        <dbReference type="Google" id="ProtNLM"/>
    </source>
</evidence>
<name>A0A6A6RHX5_9PLEO</name>
<dbReference type="InterPro" id="IPR023213">
    <property type="entry name" value="CAT-like_dom_sf"/>
</dbReference>
<reference evidence="1" key="1">
    <citation type="journal article" date="2020" name="Stud. Mycol.">
        <title>101 Dothideomycetes genomes: a test case for predicting lifestyles and emergence of pathogens.</title>
        <authorList>
            <person name="Haridas S."/>
            <person name="Albert R."/>
            <person name="Binder M."/>
            <person name="Bloem J."/>
            <person name="Labutti K."/>
            <person name="Salamov A."/>
            <person name="Andreopoulos B."/>
            <person name="Baker S."/>
            <person name="Barry K."/>
            <person name="Bills G."/>
            <person name="Bluhm B."/>
            <person name="Cannon C."/>
            <person name="Castanera R."/>
            <person name="Culley D."/>
            <person name="Daum C."/>
            <person name="Ezra D."/>
            <person name="Gonzalez J."/>
            <person name="Henrissat B."/>
            <person name="Kuo A."/>
            <person name="Liang C."/>
            <person name="Lipzen A."/>
            <person name="Lutzoni F."/>
            <person name="Magnuson J."/>
            <person name="Mondo S."/>
            <person name="Nolan M."/>
            <person name="Ohm R."/>
            <person name="Pangilinan J."/>
            <person name="Park H.-J."/>
            <person name="Ramirez L."/>
            <person name="Alfaro M."/>
            <person name="Sun H."/>
            <person name="Tritt A."/>
            <person name="Yoshinaga Y."/>
            <person name="Zwiers L.-H."/>
            <person name="Turgeon B."/>
            <person name="Goodwin S."/>
            <person name="Spatafora J."/>
            <person name="Crous P."/>
            <person name="Grigoriev I."/>
        </authorList>
    </citation>
    <scope>NUCLEOTIDE SEQUENCE</scope>
    <source>
        <strain evidence="1">CBS 473.64</strain>
    </source>
</reference>
<dbReference type="AlphaFoldDB" id="A0A6A6RHX5"/>
<gene>
    <name evidence="1" type="ORF">P280DRAFT_474459</name>
</gene>
<keyword evidence="2" id="KW-1185">Reference proteome</keyword>
<evidence type="ECO:0000313" key="1">
    <source>
        <dbReference type="EMBL" id="KAF2634677.1"/>
    </source>
</evidence>
<dbReference type="EMBL" id="MU006816">
    <property type="protein sequence ID" value="KAF2634677.1"/>
    <property type="molecule type" value="Genomic_DNA"/>
</dbReference>
<accession>A0A6A6RHX5</accession>
<organism evidence="1 2">
    <name type="scientific">Massarina eburnea CBS 473.64</name>
    <dbReference type="NCBI Taxonomy" id="1395130"/>
    <lineage>
        <taxon>Eukaryota</taxon>
        <taxon>Fungi</taxon>
        <taxon>Dikarya</taxon>
        <taxon>Ascomycota</taxon>
        <taxon>Pezizomycotina</taxon>
        <taxon>Dothideomycetes</taxon>
        <taxon>Pleosporomycetidae</taxon>
        <taxon>Pleosporales</taxon>
        <taxon>Massarineae</taxon>
        <taxon>Massarinaceae</taxon>
        <taxon>Massarina</taxon>
    </lineage>
</organism>
<dbReference type="Gene3D" id="3.30.559.10">
    <property type="entry name" value="Chloramphenicol acetyltransferase-like domain"/>
    <property type="match status" value="1"/>
</dbReference>
<dbReference type="OrthoDB" id="3355480at2759"/>
<sequence>MKEKTHWLDRYANNRHTWRKSTQNGISTFTRPVGLVELSFDTDGTVFGGRADMNALLSLEISHSFSTKEEFRRRVALAWACLGLLHVMLICRTEDNEETKEKMFVVDACGEKSVDERVKEIENRIVWVEDSYPQGVDEEDLYKHCLNVGRIIEPEICLSKLHVLPLKELGDGRFEARFLIILAHQISDGLSAYNWFSHFIRLLNEPEQELKSKMERLGLGEEIEKRLPSAQEDLYTRAGHNKARERWFWAIMRVLRHVRKPLPPTFVNPLRREKRLEIKFPPAYEKIFNYTPSALPPMNSGHINASLSPSASQRLISLCRSIRVSIGAGCFALAGLSMMEIYESRFPDVPDGERLPFTASFPLNPRAFFGSTEAADSCMLAFSEGIVMPFLGKGVSVEGRFKLIARHANRELRMYQKRAKNPGRGAERFDPHDPKRLLATGYLAQLERVEAKLPPQRKTDFNPQGLLQAKTGAFGATCGVSSVGPTASYFRSGVHDLSDVRKNGRDFVANFKDFKQGVRARENEFLVGSSTDAEGIVHFSVSYDLSGISEEAAEGWKIKIEGLLEEGERARL</sequence>